<dbReference type="AlphaFoldDB" id="A0A1M6NUF7"/>
<dbReference type="OrthoDB" id="9806267at2"/>
<accession>A0A1M6NUF7</accession>
<dbReference type="SMART" id="SM00646">
    <property type="entry name" value="Ami_3"/>
    <property type="match status" value="1"/>
</dbReference>
<dbReference type="PANTHER" id="PTHR30404:SF0">
    <property type="entry name" value="N-ACETYLMURAMOYL-L-ALANINE AMIDASE AMIC"/>
    <property type="match status" value="1"/>
</dbReference>
<dbReference type="GO" id="GO:0009253">
    <property type="term" value="P:peptidoglycan catabolic process"/>
    <property type="evidence" value="ECO:0007669"/>
    <property type="project" value="InterPro"/>
</dbReference>
<organism evidence="3 4">
    <name type="scientific">Paramaledivibacter caminithermalis (strain DSM 15212 / CIP 107654 / DViRD3)</name>
    <name type="common">Clostridium caminithermale</name>
    <dbReference type="NCBI Taxonomy" id="1121301"/>
    <lineage>
        <taxon>Bacteria</taxon>
        <taxon>Bacillati</taxon>
        <taxon>Bacillota</taxon>
        <taxon>Clostridia</taxon>
        <taxon>Peptostreptococcales</taxon>
        <taxon>Caminicellaceae</taxon>
        <taxon>Paramaledivibacter</taxon>
    </lineage>
</organism>
<dbReference type="SUPFAM" id="SSF55383">
    <property type="entry name" value="Copper amine oxidase, domain N"/>
    <property type="match status" value="1"/>
</dbReference>
<dbReference type="SUPFAM" id="SSF53187">
    <property type="entry name" value="Zn-dependent exopeptidases"/>
    <property type="match status" value="1"/>
</dbReference>
<dbReference type="InterPro" id="IPR036582">
    <property type="entry name" value="Mao_N_sf"/>
</dbReference>
<evidence type="ECO:0000313" key="4">
    <source>
        <dbReference type="Proteomes" id="UP000184465"/>
    </source>
</evidence>
<proteinExistence type="predicted"/>
<evidence type="ECO:0000313" key="3">
    <source>
        <dbReference type="EMBL" id="SHJ99345.1"/>
    </source>
</evidence>
<dbReference type="InterPro" id="IPR002508">
    <property type="entry name" value="MurNAc-LAA_cat"/>
</dbReference>
<dbReference type="GO" id="GO:0008745">
    <property type="term" value="F:N-acetylmuramoyl-L-alanine amidase activity"/>
    <property type="evidence" value="ECO:0007669"/>
    <property type="project" value="InterPro"/>
</dbReference>
<dbReference type="Pfam" id="PF01520">
    <property type="entry name" value="Amidase_3"/>
    <property type="match status" value="1"/>
</dbReference>
<reference evidence="4" key="1">
    <citation type="submission" date="2016-11" db="EMBL/GenBank/DDBJ databases">
        <authorList>
            <person name="Varghese N."/>
            <person name="Submissions S."/>
        </authorList>
    </citation>
    <scope>NUCLEOTIDE SEQUENCE [LARGE SCALE GENOMIC DNA]</scope>
    <source>
        <strain evidence="4">DSM 15212 / CIP 107654 / DViRD3</strain>
    </source>
</reference>
<keyword evidence="4" id="KW-1185">Reference proteome</keyword>
<dbReference type="PANTHER" id="PTHR30404">
    <property type="entry name" value="N-ACETYLMURAMOYL-L-ALANINE AMIDASE"/>
    <property type="match status" value="1"/>
</dbReference>
<evidence type="ECO:0000256" key="1">
    <source>
        <dbReference type="ARBA" id="ARBA00022801"/>
    </source>
</evidence>
<dbReference type="CDD" id="cd02696">
    <property type="entry name" value="MurNAc-LAA"/>
    <property type="match status" value="1"/>
</dbReference>
<dbReference type="GO" id="GO:0030288">
    <property type="term" value="C:outer membrane-bounded periplasmic space"/>
    <property type="evidence" value="ECO:0007669"/>
    <property type="project" value="TreeGrafter"/>
</dbReference>
<dbReference type="Pfam" id="PF07833">
    <property type="entry name" value="Cu_amine_oxidN1"/>
    <property type="match status" value="1"/>
</dbReference>
<dbReference type="InterPro" id="IPR021731">
    <property type="entry name" value="AMIN_dom"/>
</dbReference>
<dbReference type="Gene3D" id="2.60.40.3500">
    <property type="match status" value="1"/>
</dbReference>
<dbReference type="Gene3D" id="3.40.630.40">
    <property type="entry name" value="Zn-dependent exopeptidases"/>
    <property type="match status" value="1"/>
</dbReference>
<evidence type="ECO:0000259" key="2">
    <source>
        <dbReference type="SMART" id="SM00646"/>
    </source>
</evidence>
<protein>
    <submittedName>
        <fullName evidence="3">N-acetylmuramoyl-L-alanine amidase</fullName>
    </submittedName>
</protein>
<dbReference type="Gene3D" id="3.30.457.10">
    <property type="entry name" value="Copper amine oxidase-like, N-terminal domain"/>
    <property type="match status" value="1"/>
</dbReference>
<dbReference type="EMBL" id="FRAG01000019">
    <property type="protein sequence ID" value="SHJ99345.1"/>
    <property type="molecule type" value="Genomic_DNA"/>
</dbReference>
<gene>
    <name evidence="3" type="ORF">SAMN02745912_01878</name>
</gene>
<name>A0A1M6NUF7_PARC5</name>
<dbReference type="Proteomes" id="UP000184465">
    <property type="component" value="Unassembled WGS sequence"/>
</dbReference>
<dbReference type="RefSeq" id="WP_073149226.1">
    <property type="nucleotide sequence ID" value="NZ_FRAG01000019.1"/>
</dbReference>
<sequence>MKKIISLILVIVLMMSMTINGFAAKKFEKDTLSIIDGATNKQYDVYTVNLIMEGRDIISDVPGMLFNDRTLVPIRFISENLGAKVSWNQERKEATLKTESKEIVLKIDSPKVLVNGKQHILPDNVPAKLIGYEDNFRTMVPLRFVSEQLGMEVGWIGDTMTATIDKPLQRIKNITYNGSDKFPEIIIKTTGEVATTSFFLNGSAVGGEDRLVVDIPNSILDNSVNLDIYDREVKSINALQFEENPYKTRIFIDVDRKKGHEIVYDDDKKELRIKLINSVKNVKVDKIYNVDTVVIQTAEEPTYNVMFLNGKVVVDVLDSLLKFDKEAIDIGEGPLKGVRVSQFSPDHNYEPNDKISRVVVDLADNASPDNVYIEHAENKIFVFVAGKPLDGIDYYKEDIDLAKLEITANKEGIYLKSYNKAKNELNLRILKDNIVLDPLKIDIDDSIVKYINVDDKSSSEYYNIDIKLAEDTKFQDYSNNNVTDKIVFGFINNKVKESRFKDRLIVIDPGHGGYDSGAKSPNLKMKEKDVVLDVSLKLKKLLENEGFKVYMTRDDDNYIGLYDRATIANELGADVFVSVHANAHSRSSAKGVEVLYYPNDGRGNKTFSRIMQNALVRGLNAIDRGIIQRPKLVVTRETKMPAVLLELGFLTNPTEEKLLSQKDYRQKCAEATLKGIIEYFDTVLVK</sequence>
<keyword evidence="1" id="KW-0378">Hydrolase</keyword>
<dbReference type="InterPro" id="IPR050695">
    <property type="entry name" value="N-acetylmuramoyl_amidase_3"/>
</dbReference>
<feature type="domain" description="MurNAc-LAA" evidence="2">
    <location>
        <begin position="565"/>
        <end position="677"/>
    </location>
</feature>
<dbReference type="InterPro" id="IPR012854">
    <property type="entry name" value="Cu_amine_oxidase-like_N"/>
</dbReference>
<dbReference type="Pfam" id="PF11741">
    <property type="entry name" value="AMIN"/>
    <property type="match status" value="1"/>
</dbReference>
<dbReference type="STRING" id="1121301.SAMN02745912_01878"/>